<feature type="region of interest" description="Disordered" evidence="1">
    <location>
        <begin position="228"/>
        <end position="247"/>
    </location>
</feature>
<evidence type="ECO:0000256" key="1">
    <source>
        <dbReference type="SAM" id="MobiDB-lite"/>
    </source>
</evidence>
<evidence type="ECO:0000313" key="4">
    <source>
        <dbReference type="Proteomes" id="UP001465976"/>
    </source>
</evidence>
<dbReference type="InterPro" id="IPR013149">
    <property type="entry name" value="ADH-like_C"/>
</dbReference>
<dbReference type="PANTHER" id="PTHR45348:SF2">
    <property type="entry name" value="ZINC-TYPE ALCOHOL DEHYDROGENASE-LIKE PROTEIN C2E1P3.01"/>
    <property type="match status" value="1"/>
</dbReference>
<dbReference type="InterPro" id="IPR013154">
    <property type="entry name" value="ADH-like_N"/>
</dbReference>
<comment type="caution">
    <text evidence="3">The sequence shown here is derived from an EMBL/GenBank/DDBJ whole genome shotgun (WGS) entry which is preliminary data.</text>
</comment>
<dbReference type="InterPro" id="IPR020843">
    <property type="entry name" value="ER"/>
</dbReference>
<feature type="compositionally biased region" description="Polar residues" evidence="1">
    <location>
        <begin position="228"/>
        <end position="245"/>
    </location>
</feature>
<dbReference type="Gene3D" id="3.40.50.720">
    <property type="entry name" value="NAD(P)-binding Rossmann-like Domain"/>
    <property type="match status" value="2"/>
</dbReference>
<accession>A0ABR3F4C3</accession>
<dbReference type="InterPro" id="IPR011032">
    <property type="entry name" value="GroES-like_sf"/>
</dbReference>
<dbReference type="InterPro" id="IPR036291">
    <property type="entry name" value="NAD(P)-bd_dom_sf"/>
</dbReference>
<dbReference type="PANTHER" id="PTHR45348">
    <property type="entry name" value="HYPOTHETICAL OXIDOREDUCTASE (EUROFUNG)"/>
    <property type="match status" value="1"/>
</dbReference>
<reference evidence="3 4" key="1">
    <citation type="submission" date="2024-02" db="EMBL/GenBank/DDBJ databases">
        <title>A draft genome for the cacao thread blight pathogen Marasmius crinis-equi.</title>
        <authorList>
            <person name="Cohen S.P."/>
            <person name="Baruah I.K."/>
            <person name="Amoako-Attah I."/>
            <person name="Bukari Y."/>
            <person name="Meinhardt L.W."/>
            <person name="Bailey B.A."/>
        </authorList>
    </citation>
    <scope>NUCLEOTIDE SEQUENCE [LARGE SCALE GENOMIC DNA]</scope>
    <source>
        <strain evidence="3 4">GH-76</strain>
    </source>
</reference>
<dbReference type="EMBL" id="JBAHYK010001002">
    <property type="protein sequence ID" value="KAL0570055.1"/>
    <property type="molecule type" value="Genomic_DNA"/>
</dbReference>
<dbReference type="Proteomes" id="UP001465976">
    <property type="component" value="Unassembled WGS sequence"/>
</dbReference>
<dbReference type="Gene3D" id="3.90.180.10">
    <property type="entry name" value="Medium-chain alcohol dehydrogenases, catalytic domain"/>
    <property type="match status" value="2"/>
</dbReference>
<dbReference type="InterPro" id="IPR047122">
    <property type="entry name" value="Trans-enoyl_RdTase-like"/>
</dbReference>
<protein>
    <recommendedName>
        <fullName evidence="2">Enoyl reductase (ER) domain-containing protein</fullName>
    </recommendedName>
</protein>
<evidence type="ECO:0000313" key="3">
    <source>
        <dbReference type="EMBL" id="KAL0570055.1"/>
    </source>
</evidence>
<organism evidence="3 4">
    <name type="scientific">Marasmius crinis-equi</name>
    <dbReference type="NCBI Taxonomy" id="585013"/>
    <lineage>
        <taxon>Eukaryota</taxon>
        <taxon>Fungi</taxon>
        <taxon>Dikarya</taxon>
        <taxon>Basidiomycota</taxon>
        <taxon>Agaricomycotina</taxon>
        <taxon>Agaricomycetes</taxon>
        <taxon>Agaricomycetidae</taxon>
        <taxon>Agaricales</taxon>
        <taxon>Marasmiineae</taxon>
        <taxon>Marasmiaceae</taxon>
        <taxon>Marasmius</taxon>
    </lineage>
</organism>
<name>A0ABR3F4C3_9AGAR</name>
<dbReference type="SMART" id="SM00829">
    <property type="entry name" value="PKS_ER"/>
    <property type="match status" value="1"/>
</dbReference>
<gene>
    <name evidence="3" type="ORF">V5O48_011910</name>
</gene>
<dbReference type="SUPFAM" id="SSF51735">
    <property type="entry name" value="NAD(P)-binding Rossmann-fold domains"/>
    <property type="match status" value="1"/>
</dbReference>
<dbReference type="CDD" id="cd08249">
    <property type="entry name" value="enoyl_reductase_like"/>
    <property type="match status" value="1"/>
</dbReference>
<dbReference type="SUPFAM" id="SSF50129">
    <property type="entry name" value="GroES-like"/>
    <property type="match status" value="1"/>
</dbReference>
<dbReference type="Pfam" id="PF08240">
    <property type="entry name" value="ADH_N"/>
    <property type="match status" value="1"/>
</dbReference>
<feature type="domain" description="Enoyl reductase (ER)" evidence="2">
    <location>
        <begin position="14"/>
        <end position="305"/>
    </location>
</feature>
<evidence type="ECO:0000259" key="2">
    <source>
        <dbReference type="SMART" id="SM00829"/>
    </source>
</evidence>
<keyword evidence="4" id="KW-1185">Reference proteome</keyword>
<proteinExistence type="predicted"/>
<dbReference type="Pfam" id="PF00107">
    <property type="entry name" value="ADH_zinc_N"/>
    <property type="match status" value="1"/>
</dbReference>
<sequence>MATQKALFLMEPQGSFVIKTRDIPSVAKGELLVKVKAAALNPVDWKIQKRSVIKSYPAILGLDIAGDVVEIGEGVEGFKPSDRSLLRMVRERISGIPAIRESTGGHRCQAASVPLGFATAAVGLFWTSRGAGLNPTLDGRVQFTGQPAVVIGGATSVGQYAIQLLKFAGFSPIVTYASIHHTEFLKSLGATHVLDRKTIAIDEVPAEVKKITDEPVKIIYDAKKRVTPHSQTDPVESKPIHNTSGDLHVESARPFGRVLSKNLTQFLEDGTIKPNSVEELPNGLVGIPDGLQRLRNNQVSGKKLVALPQETA</sequence>